<dbReference type="Gene3D" id="3.40.50.2000">
    <property type="entry name" value="Glycogen Phosphorylase B"/>
    <property type="match status" value="2"/>
</dbReference>
<dbReference type="EMBL" id="LR797377">
    <property type="protein sequence ID" value="CAB4211900.1"/>
    <property type="molecule type" value="Genomic_DNA"/>
</dbReference>
<gene>
    <name evidence="2" type="ORF">UFOVP1419_47</name>
</gene>
<dbReference type="Pfam" id="PF08241">
    <property type="entry name" value="Methyltransf_11"/>
    <property type="match status" value="1"/>
</dbReference>
<feature type="domain" description="Methyltransferase type 11" evidence="1">
    <location>
        <begin position="58"/>
        <end position="107"/>
    </location>
</feature>
<evidence type="ECO:0000313" key="2">
    <source>
        <dbReference type="EMBL" id="CAB4211900.1"/>
    </source>
</evidence>
<dbReference type="InterPro" id="IPR051199">
    <property type="entry name" value="LPS_LOS_Heptosyltrfase"/>
</dbReference>
<dbReference type="GO" id="GO:0008713">
    <property type="term" value="F:ADP-heptose-lipopolysaccharide heptosyltransferase activity"/>
    <property type="evidence" value="ECO:0007669"/>
    <property type="project" value="TreeGrafter"/>
</dbReference>
<organism evidence="2">
    <name type="scientific">uncultured Caudovirales phage</name>
    <dbReference type="NCBI Taxonomy" id="2100421"/>
    <lineage>
        <taxon>Viruses</taxon>
        <taxon>Duplodnaviria</taxon>
        <taxon>Heunggongvirae</taxon>
        <taxon>Uroviricota</taxon>
        <taxon>Caudoviricetes</taxon>
        <taxon>Peduoviridae</taxon>
        <taxon>Maltschvirus</taxon>
        <taxon>Maltschvirus maltsch</taxon>
    </lineage>
</organism>
<reference evidence="2" key="1">
    <citation type="submission" date="2020-05" db="EMBL/GenBank/DDBJ databases">
        <authorList>
            <person name="Chiriac C."/>
            <person name="Salcher M."/>
            <person name="Ghai R."/>
            <person name="Kavagutti S V."/>
        </authorList>
    </citation>
    <scope>NUCLEOTIDE SEQUENCE</scope>
</reference>
<dbReference type="InterPro" id="IPR029063">
    <property type="entry name" value="SAM-dependent_MTases_sf"/>
</dbReference>
<dbReference type="PANTHER" id="PTHR30160">
    <property type="entry name" value="TETRAACYLDISACCHARIDE 4'-KINASE-RELATED"/>
    <property type="match status" value="1"/>
</dbReference>
<accession>A0A6J5SDE8</accession>
<sequence length="507" mass="57048">MTWSLETSNGFESRKIKYLLPRYTRGRVLEIGCGQEKAFPHFIGYDSGHHFGKGAADLIGDAATLSLFADESFDAVFSSHVLEHMDDMQAALNEWSRVIKPGGYLCIYVPSANFYPKCGEPGANPDHKHDIYPGDVEGMLGRGWVFEIREERDQDDEYSLLLIARKIPFVRDGEPKEYHRDVKTACICRFGGFGDMVQTALIFPRLKELGYHVTVMTTPRGQEIIKHDPNVDDWYIVDTDQVPNRELFDFWKVQAGRFDLFVNLSESIEGTLLALPGRPNHSWPHEVRKKRMNTNYHEWTAELAGVPFKPCRLFYPTDDEKIGALTLLTRHTSPAFNVVWALSGSSQHKFTPHMDAVMARILMEMPEAQILLVGDEACKILEQGWESEPRVICLSGGLSIRETLALAGLSALVIGPETGVLNAVGFEEVNKVLLLSHSSDNNLSKHWKNVQALTPVGCSCYPCHRLHYSSEYCAIVEETGAALCAQNIEAHVIYAAVEKVYKKWGRK</sequence>
<proteinExistence type="predicted"/>
<dbReference type="SUPFAM" id="SSF53335">
    <property type="entry name" value="S-adenosyl-L-methionine-dependent methyltransferases"/>
    <property type="match status" value="1"/>
</dbReference>
<dbReference type="Gene3D" id="3.40.50.150">
    <property type="entry name" value="Vaccinia Virus protein VP39"/>
    <property type="match status" value="1"/>
</dbReference>
<evidence type="ECO:0000259" key="1">
    <source>
        <dbReference type="Pfam" id="PF08241"/>
    </source>
</evidence>
<name>A0A6J5SDE8_9CAUD</name>
<dbReference type="SUPFAM" id="SSF53756">
    <property type="entry name" value="UDP-Glycosyltransferase/glycogen phosphorylase"/>
    <property type="match status" value="1"/>
</dbReference>
<dbReference type="InterPro" id="IPR013216">
    <property type="entry name" value="Methyltransf_11"/>
</dbReference>
<dbReference type="GO" id="GO:0008757">
    <property type="term" value="F:S-adenosylmethionine-dependent methyltransferase activity"/>
    <property type="evidence" value="ECO:0007669"/>
    <property type="project" value="InterPro"/>
</dbReference>
<protein>
    <submittedName>
        <fullName evidence="2">AdoMet_MTases domain containing protein</fullName>
    </submittedName>
</protein>
<dbReference type="CDD" id="cd02440">
    <property type="entry name" value="AdoMet_MTases"/>
    <property type="match status" value="1"/>
</dbReference>